<dbReference type="SUPFAM" id="SSF51735">
    <property type="entry name" value="NAD(P)-binding Rossmann-fold domains"/>
    <property type="match status" value="2"/>
</dbReference>
<evidence type="ECO:0000256" key="7">
    <source>
        <dbReference type="ARBA" id="ARBA00023160"/>
    </source>
</evidence>
<dbReference type="PANTHER" id="PTHR43775">
    <property type="entry name" value="FATTY ACID SYNTHASE"/>
    <property type="match status" value="1"/>
</dbReference>
<gene>
    <name evidence="11" type="ORF">HPB48_022216</name>
</gene>
<evidence type="ECO:0000256" key="6">
    <source>
        <dbReference type="ARBA" id="ARBA00023098"/>
    </source>
</evidence>
<dbReference type="SUPFAM" id="SSF47336">
    <property type="entry name" value="ACP-like"/>
    <property type="match status" value="1"/>
</dbReference>
<dbReference type="InterPro" id="IPR036291">
    <property type="entry name" value="NAD(P)-bd_dom_sf"/>
</dbReference>
<reference evidence="11 12" key="1">
    <citation type="journal article" date="2020" name="Cell">
        <title>Large-Scale Comparative Analyses of Tick Genomes Elucidate Their Genetic Diversity and Vector Capacities.</title>
        <authorList>
            <consortium name="Tick Genome and Microbiome Consortium (TIGMIC)"/>
            <person name="Jia N."/>
            <person name="Wang J."/>
            <person name="Shi W."/>
            <person name="Du L."/>
            <person name="Sun Y."/>
            <person name="Zhan W."/>
            <person name="Jiang J.F."/>
            <person name="Wang Q."/>
            <person name="Zhang B."/>
            <person name="Ji P."/>
            <person name="Bell-Sakyi L."/>
            <person name="Cui X.M."/>
            <person name="Yuan T.T."/>
            <person name="Jiang B.G."/>
            <person name="Yang W.F."/>
            <person name="Lam T.T."/>
            <person name="Chang Q.C."/>
            <person name="Ding S.J."/>
            <person name="Wang X.J."/>
            <person name="Zhu J.G."/>
            <person name="Ruan X.D."/>
            <person name="Zhao L."/>
            <person name="Wei J.T."/>
            <person name="Ye R.Z."/>
            <person name="Que T.C."/>
            <person name="Du C.H."/>
            <person name="Zhou Y.H."/>
            <person name="Cheng J.X."/>
            <person name="Dai P.F."/>
            <person name="Guo W.B."/>
            <person name="Han X.H."/>
            <person name="Huang E.J."/>
            <person name="Li L.F."/>
            <person name="Wei W."/>
            <person name="Gao Y.C."/>
            <person name="Liu J.Z."/>
            <person name="Shao H.Z."/>
            <person name="Wang X."/>
            <person name="Wang C.C."/>
            <person name="Yang T.C."/>
            <person name="Huo Q.B."/>
            <person name="Li W."/>
            <person name="Chen H.Y."/>
            <person name="Chen S.E."/>
            <person name="Zhou L.G."/>
            <person name="Ni X.B."/>
            <person name="Tian J.H."/>
            <person name="Sheng Y."/>
            <person name="Liu T."/>
            <person name="Pan Y.S."/>
            <person name="Xia L.Y."/>
            <person name="Li J."/>
            <person name="Zhao F."/>
            <person name="Cao W.C."/>
        </authorList>
    </citation>
    <scope>NUCLEOTIDE SEQUENCE [LARGE SCALE GENOMIC DNA]</scope>
    <source>
        <strain evidence="11">HaeL-2018</strain>
    </source>
</reference>
<dbReference type="OrthoDB" id="6504497at2759"/>
<dbReference type="InterPro" id="IPR049391">
    <property type="entry name" value="FAS_pseudo-KR"/>
</dbReference>
<name>A0A9J6FUJ7_HAELO</name>
<evidence type="ECO:0000259" key="9">
    <source>
        <dbReference type="SMART" id="SM00822"/>
    </source>
</evidence>
<proteinExistence type="predicted"/>
<dbReference type="PANTHER" id="PTHR43775:SF7">
    <property type="entry name" value="FATTY ACID SYNTHASE"/>
    <property type="match status" value="1"/>
</dbReference>
<evidence type="ECO:0000256" key="8">
    <source>
        <dbReference type="ARBA" id="ARBA00023268"/>
    </source>
</evidence>
<dbReference type="InterPro" id="IPR013968">
    <property type="entry name" value="PKS_KR"/>
</dbReference>
<evidence type="ECO:0000256" key="4">
    <source>
        <dbReference type="ARBA" id="ARBA00022857"/>
    </source>
</evidence>
<comment type="caution">
    <text evidence="11">The sequence shown here is derived from an EMBL/GenBank/DDBJ whole genome shotgun (WGS) entry which is preliminary data.</text>
</comment>
<dbReference type="Pfam" id="PF08659">
    <property type="entry name" value="KR"/>
    <property type="match status" value="1"/>
</dbReference>
<dbReference type="InterPro" id="IPR036736">
    <property type="entry name" value="ACP-like_sf"/>
</dbReference>
<dbReference type="EMBL" id="JABSTR010000003">
    <property type="protein sequence ID" value="KAH9365945.1"/>
    <property type="molecule type" value="Genomic_DNA"/>
</dbReference>
<keyword evidence="8" id="KW-0511">Multifunctional enzyme</keyword>
<dbReference type="CDD" id="cd05195">
    <property type="entry name" value="enoyl_red"/>
    <property type="match status" value="1"/>
</dbReference>
<keyword evidence="4" id="KW-0521">NADP</keyword>
<dbReference type="Gene3D" id="3.90.180.10">
    <property type="entry name" value="Medium-chain alcohol dehydrogenases, catalytic domain"/>
    <property type="match status" value="1"/>
</dbReference>
<keyword evidence="3" id="KW-0276">Fatty acid metabolism</keyword>
<feature type="domain" description="Ketoreductase" evidence="9">
    <location>
        <begin position="628"/>
        <end position="808"/>
    </location>
</feature>
<dbReference type="InterPro" id="IPR011032">
    <property type="entry name" value="GroES-like_sf"/>
</dbReference>
<evidence type="ECO:0000313" key="11">
    <source>
        <dbReference type="EMBL" id="KAH9365945.1"/>
    </source>
</evidence>
<dbReference type="GO" id="GO:0016491">
    <property type="term" value="F:oxidoreductase activity"/>
    <property type="evidence" value="ECO:0007669"/>
    <property type="project" value="UniProtKB-KW"/>
</dbReference>
<evidence type="ECO:0000256" key="5">
    <source>
        <dbReference type="ARBA" id="ARBA00023002"/>
    </source>
</evidence>
<keyword evidence="12" id="KW-1185">Reference proteome</keyword>
<dbReference type="InterPro" id="IPR020843">
    <property type="entry name" value="ER"/>
</dbReference>
<dbReference type="InterPro" id="IPR050091">
    <property type="entry name" value="PKS_NRPS_Biosynth_Enz"/>
</dbReference>
<feature type="domain" description="Enoyl reductase (ER)" evidence="10">
    <location>
        <begin position="275"/>
        <end position="597"/>
    </location>
</feature>
<dbReference type="GO" id="GO:0004312">
    <property type="term" value="F:fatty acid synthase activity"/>
    <property type="evidence" value="ECO:0007669"/>
    <property type="project" value="TreeGrafter"/>
</dbReference>
<dbReference type="Pfam" id="PF21149">
    <property type="entry name" value="FAS_pseudo-KR"/>
    <property type="match status" value="1"/>
</dbReference>
<keyword evidence="7" id="KW-0275">Fatty acid biosynthesis</keyword>
<dbReference type="VEuPathDB" id="VectorBase:HLOH_057197"/>
<dbReference type="SMART" id="SM00829">
    <property type="entry name" value="PKS_ER"/>
    <property type="match status" value="1"/>
</dbReference>
<dbReference type="Pfam" id="PF13602">
    <property type="entry name" value="ADH_zinc_N_2"/>
    <property type="match status" value="1"/>
</dbReference>
<keyword evidence="6" id="KW-0443">Lipid metabolism</keyword>
<dbReference type="GO" id="GO:0006633">
    <property type="term" value="P:fatty acid biosynthetic process"/>
    <property type="evidence" value="ECO:0007669"/>
    <property type="project" value="UniProtKB-KW"/>
</dbReference>
<evidence type="ECO:0000256" key="2">
    <source>
        <dbReference type="ARBA" id="ARBA00022516"/>
    </source>
</evidence>
<dbReference type="AlphaFoldDB" id="A0A9J6FUJ7"/>
<keyword evidence="5" id="KW-0560">Oxidoreductase</keyword>
<dbReference type="SMART" id="SM00822">
    <property type="entry name" value="PKS_KR"/>
    <property type="match status" value="1"/>
</dbReference>
<dbReference type="InterPro" id="IPR057326">
    <property type="entry name" value="KR_dom"/>
</dbReference>
<sequence>MDTLTVAHFVLNTEDDITISEEQLNDINVIDLQSVSSSEGELSEAHLVVTRVSTLDHVRHRSLPEKLSSICKENGFALIAVRTALSPAELFLRNASKTAFKFPACEALQARLEDNGFRLVAHKSNNLSSLLLFRKCTSPVESFAQEVVKIRTTDSDWVEELKDKAQKLESAPRERTLWLLSENAGISGIMGLVKCLLLESAGRHIRCVFDASHSGSNKVSNFSPSHPEYREIMKRDLVMNVYCDGQWGSYRHTLMQTGDALKKTTQFAHLKVTPGDISSIQWYGSPQPYKSSSTANSTDRVLCSVYYAPLNSQDIQIATGNSRQDAFREALATAESSLGIEFSGRDPSGRRVMGLVASEGMATVVTADLEFLWEVPAAWTLQQASTVPMAYSAAYYALVVRGNMRARESLLVHGGSCDAAQAAISIALSMGCTVFTTIGSAEEHHFLKLRFPELDKRHIVNCMEASIERNVFHETKGMGVNMVLNIGAGSRFQESMCCLSPYGRFLDMRPLEDISDDIKLGNFTLLKNITFHRISLNELLGNDASAAGVKSHVAQLVRGGIASGAVRPLDSTLFGLDNAQDAFRFMASRTHTGKVVLEIRAEESERNAVPASLLTVEAVARTHFYEDKSYIIIGGLGGVGLELADWMVSRGCRKLLLCSRSGVRNGYQRLCLHRWKRAGAEVLVSTAEVSTEKGATETIEKAKSLGPVGGVFNLAAVLRDALLENQTEETYGAVCKPKVDVTRCFDVLTRRLCPELDHFVVFSSVVCGRGNGGQTNYGYANSVIERICERRVADGFPGMNDSSSLKPHVTLGELGLDSMIGVKVQDTIERHCGLVLSMQQIAQLNVHRLEEMSQGTKSQCKSCPV</sequence>
<organism evidence="11 12">
    <name type="scientific">Haemaphysalis longicornis</name>
    <name type="common">Bush tick</name>
    <dbReference type="NCBI Taxonomy" id="44386"/>
    <lineage>
        <taxon>Eukaryota</taxon>
        <taxon>Metazoa</taxon>
        <taxon>Ecdysozoa</taxon>
        <taxon>Arthropoda</taxon>
        <taxon>Chelicerata</taxon>
        <taxon>Arachnida</taxon>
        <taxon>Acari</taxon>
        <taxon>Parasitiformes</taxon>
        <taxon>Ixodida</taxon>
        <taxon>Ixodoidea</taxon>
        <taxon>Ixodidae</taxon>
        <taxon>Haemaphysalinae</taxon>
        <taxon>Haemaphysalis</taxon>
    </lineage>
</organism>
<evidence type="ECO:0000256" key="3">
    <source>
        <dbReference type="ARBA" id="ARBA00022832"/>
    </source>
</evidence>
<dbReference type="Gene3D" id="3.40.50.720">
    <property type="entry name" value="NAD(P)-binding Rossmann-like Domain"/>
    <property type="match status" value="1"/>
</dbReference>
<keyword evidence="1" id="KW-0596">Phosphopantetheine</keyword>
<evidence type="ECO:0000313" key="12">
    <source>
        <dbReference type="Proteomes" id="UP000821853"/>
    </source>
</evidence>
<keyword evidence="2" id="KW-0444">Lipid biosynthesis</keyword>
<evidence type="ECO:0000259" key="10">
    <source>
        <dbReference type="SMART" id="SM00829"/>
    </source>
</evidence>
<protein>
    <submittedName>
        <fullName evidence="11">Uncharacterized protein</fullName>
    </submittedName>
</protein>
<accession>A0A9J6FUJ7</accession>
<dbReference type="Proteomes" id="UP000821853">
    <property type="component" value="Unassembled WGS sequence"/>
</dbReference>
<evidence type="ECO:0000256" key="1">
    <source>
        <dbReference type="ARBA" id="ARBA00022450"/>
    </source>
</evidence>
<dbReference type="SUPFAM" id="SSF50129">
    <property type="entry name" value="GroES-like"/>
    <property type="match status" value="1"/>
</dbReference>